<gene>
    <name evidence="1" type="ORF">DESAM_20275</name>
</gene>
<sequence length="32" mass="3600">MVELTEAAIKQLENYFADKDKTPIRIYLATGG</sequence>
<dbReference type="Proteomes" id="UP000010808">
    <property type="component" value="Chromosome"/>
</dbReference>
<accession>L0RAH5</accession>
<dbReference type="HOGENOM" id="CLU_220739_0_0_7"/>
<dbReference type="EMBL" id="FO203522">
    <property type="protein sequence ID" value="CCO22566.1"/>
    <property type="molecule type" value="Genomic_DNA"/>
</dbReference>
<proteinExistence type="predicted"/>
<organism evidence="1 2">
    <name type="scientific">Maridesulfovibrio hydrothermalis AM13 = DSM 14728</name>
    <dbReference type="NCBI Taxonomy" id="1121451"/>
    <lineage>
        <taxon>Bacteria</taxon>
        <taxon>Pseudomonadati</taxon>
        <taxon>Thermodesulfobacteriota</taxon>
        <taxon>Desulfovibrionia</taxon>
        <taxon>Desulfovibrionales</taxon>
        <taxon>Desulfovibrionaceae</taxon>
        <taxon>Maridesulfovibrio</taxon>
    </lineage>
</organism>
<reference evidence="1 2" key="1">
    <citation type="submission" date="2012-10" db="EMBL/GenBank/DDBJ databases">
        <authorList>
            <person name="Genoscope - CEA"/>
        </authorList>
    </citation>
    <scope>NUCLEOTIDE SEQUENCE [LARGE SCALE GENOMIC DNA]</scope>
    <source>
        <strain evidence="2">AM13 / DSM 14728</strain>
    </source>
</reference>
<dbReference type="KEGG" id="dhy:DESAM_20275"/>
<evidence type="ECO:0000313" key="1">
    <source>
        <dbReference type="EMBL" id="CCO22566.1"/>
    </source>
</evidence>
<keyword evidence="2" id="KW-1185">Reference proteome</keyword>
<dbReference type="STRING" id="1121451.DESAM_20275"/>
<evidence type="ECO:0000313" key="2">
    <source>
        <dbReference type="Proteomes" id="UP000010808"/>
    </source>
</evidence>
<dbReference type="AlphaFoldDB" id="L0RAH5"/>
<name>L0RAH5_9BACT</name>
<protein>
    <submittedName>
        <fullName evidence="1">HesB/YadR/YfhF-family protein</fullName>
    </submittedName>
</protein>